<proteinExistence type="predicted"/>
<protein>
    <submittedName>
        <fullName evidence="1">Uncharacterized protein</fullName>
    </submittedName>
</protein>
<dbReference type="AlphaFoldDB" id="A0A7J7JAM7"/>
<organism evidence="1 2">
    <name type="scientific">Bugula neritina</name>
    <name type="common">Brown bryozoan</name>
    <name type="synonym">Sertularia neritina</name>
    <dbReference type="NCBI Taxonomy" id="10212"/>
    <lineage>
        <taxon>Eukaryota</taxon>
        <taxon>Metazoa</taxon>
        <taxon>Spiralia</taxon>
        <taxon>Lophotrochozoa</taxon>
        <taxon>Bryozoa</taxon>
        <taxon>Gymnolaemata</taxon>
        <taxon>Cheilostomatida</taxon>
        <taxon>Flustrina</taxon>
        <taxon>Buguloidea</taxon>
        <taxon>Bugulidae</taxon>
        <taxon>Bugula</taxon>
    </lineage>
</organism>
<reference evidence="1" key="1">
    <citation type="submission" date="2020-06" db="EMBL/GenBank/DDBJ databases">
        <title>Draft genome of Bugula neritina, a colonial animal packing powerful symbionts and potential medicines.</title>
        <authorList>
            <person name="Rayko M."/>
        </authorList>
    </citation>
    <scope>NUCLEOTIDE SEQUENCE [LARGE SCALE GENOMIC DNA]</scope>
    <source>
        <strain evidence="1">Kwan_BN1</strain>
    </source>
</reference>
<sequence length="425" mass="48310">MADPPLRDCRDLTAENCKPTAREFIESDILDALLDVKGGYLRSAWRYTYIEDVSEPHIPLASWIFLDKNLHTRVVFHVEEYTEEINVVDYNSSLLSKSFDGLRGIASTMTGYDATGEELVLVNESSMSFPGKDELITCASSTSGDNSNIVKSFHLTFKSRPKLKCRIVHNEGAVRINFSSASLPCYQKLAVLLYSLKLAYNIYNLHLEPIPKLIKEEPETEKNLIEFLSSLPEELAIQPACFIQNFNALYYFLNTTEPNENRVELVLECQPSSRLNVFYKVRNRANQRLFEAEGESRLDSIMFVCSDDKNETMGFIRNECIFDRDGFFVTQIKYSSNKVIFKDELRHEILAILTETGSGRYSLSLAPPSNPEWKALIISSVSRYLFAKVRGHLQAKLPILKEHPSNFNAINPDTVTSALCYQQSS</sequence>
<keyword evidence="2" id="KW-1185">Reference proteome</keyword>
<evidence type="ECO:0000313" key="1">
    <source>
        <dbReference type="EMBL" id="KAF6022681.1"/>
    </source>
</evidence>
<evidence type="ECO:0000313" key="2">
    <source>
        <dbReference type="Proteomes" id="UP000593567"/>
    </source>
</evidence>
<comment type="caution">
    <text evidence="1">The sequence shown here is derived from an EMBL/GenBank/DDBJ whole genome shotgun (WGS) entry which is preliminary data.</text>
</comment>
<name>A0A7J7JAM7_BUGNE</name>
<accession>A0A7J7JAM7</accession>
<gene>
    <name evidence="1" type="ORF">EB796_019011</name>
</gene>
<dbReference type="EMBL" id="VXIV02002816">
    <property type="protein sequence ID" value="KAF6022681.1"/>
    <property type="molecule type" value="Genomic_DNA"/>
</dbReference>
<dbReference type="Proteomes" id="UP000593567">
    <property type="component" value="Unassembled WGS sequence"/>
</dbReference>